<dbReference type="EMBL" id="CP010536">
    <property type="protein sequence ID" value="AJG19749.1"/>
    <property type="molecule type" value="Genomic_DNA"/>
</dbReference>
<name>A0A0C4YC56_9BURK</name>
<dbReference type="Proteomes" id="UP000031843">
    <property type="component" value="Chromosome main"/>
</dbReference>
<dbReference type="Pfam" id="PF00011">
    <property type="entry name" value="HSP20"/>
    <property type="match status" value="1"/>
</dbReference>
<feature type="domain" description="SHSP" evidence="3">
    <location>
        <begin position="29"/>
        <end position="140"/>
    </location>
</feature>
<dbReference type="Gene3D" id="2.60.40.790">
    <property type="match status" value="1"/>
</dbReference>
<dbReference type="STRING" id="68895.RR42_m2357"/>
<keyword evidence="5" id="KW-1185">Reference proteome</keyword>
<dbReference type="OrthoDB" id="9808910at2"/>
<protein>
    <submittedName>
        <fullName evidence="4">Putative small heat shock protein</fullName>
    </submittedName>
</protein>
<evidence type="ECO:0000313" key="5">
    <source>
        <dbReference type="Proteomes" id="UP000031843"/>
    </source>
</evidence>
<dbReference type="RefSeq" id="WP_043346868.1">
    <property type="nucleotide sequence ID" value="NZ_CP010536.1"/>
</dbReference>
<dbReference type="InterPro" id="IPR008978">
    <property type="entry name" value="HSP20-like_chaperone"/>
</dbReference>
<dbReference type="PROSITE" id="PS01031">
    <property type="entry name" value="SHSP"/>
    <property type="match status" value="1"/>
</dbReference>
<sequence>MRNLRIYDPLSVEPVGDMLQGMLRALRGTNDGGFAFKVDVTETDKAYSLVAEIPGAKKEDIEVCVDRGTVMISAKVEKSSEQKEGERVIRRERYSGAMQRAFTLDSAVDEGKVDASYENGVLRVVLPKKEASPQQRVTIR</sequence>
<organism evidence="4 5">
    <name type="scientific">Cupriavidus basilensis</name>
    <dbReference type="NCBI Taxonomy" id="68895"/>
    <lineage>
        <taxon>Bacteria</taxon>
        <taxon>Pseudomonadati</taxon>
        <taxon>Pseudomonadota</taxon>
        <taxon>Betaproteobacteria</taxon>
        <taxon>Burkholderiales</taxon>
        <taxon>Burkholderiaceae</taxon>
        <taxon>Cupriavidus</taxon>
    </lineage>
</organism>
<proteinExistence type="inferred from homology"/>
<comment type="similarity">
    <text evidence="1 2">Belongs to the small heat shock protein (HSP20) family.</text>
</comment>
<evidence type="ECO:0000256" key="1">
    <source>
        <dbReference type="PROSITE-ProRule" id="PRU00285"/>
    </source>
</evidence>
<dbReference type="PANTHER" id="PTHR11527">
    <property type="entry name" value="HEAT-SHOCK PROTEIN 20 FAMILY MEMBER"/>
    <property type="match status" value="1"/>
</dbReference>
<gene>
    <name evidence="4" type="ORF">RR42_m2357</name>
</gene>
<evidence type="ECO:0000313" key="4">
    <source>
        <dbReference type="EMBL" id="AJG19749.1"/>
    </source>
</evidence>
<evidence type="ECO:0000259" key="3">
    <source>
        <dbReference type="PROSITE" id="PS01031"/>
    </source>
</evidence>
<evidence type="ECO:0000256" key="2">
    <source>
        <dbReference type="RuleBase" id="RU003616"/>
    </source>
</evidence>
<dbReference type="AlphaFoldDB" id="A0A0C4YC56"/>
<dbReference type="InterPro" id="IPR031107">
    <property type="entry name" value="Small_HSP"/>
</dbReference>
<dbReference type="KEGG" id="cbw:RR42_m2357"/>
<reference evidence="4 5" key="1">
    <citation type="journal article" date="2015" name="Genome Announc.">
        <title>Complete Genome Sequence of Cupriavidus basilensis 4G11, Isolated from the Oak Ridge Field Research Center Site.</title>
        <authorList>
            <person name="Ray J."/>
            <person name="Waters R.J."/>
            <person name="Skerker J.M."/>
            <person name="Kuehl J.V."/>
            <person name="Price M.N."/>
            <person name="Huang J."/>
            <person name="Chakraborty R."/>
            <person name="Arkin A.P."/>
            <person name="Deutschbauer A."/>
        </authorList>
    </citation>
    <scope>NUCLEOTIDE SEQUENCE [LARGE SCALE GENOMIC DNA]</scope>
    <source>
        <strain evidence="4">4G11</strain>
    </source>
</reference>
<dbReference type="CDD" id="cd06471">
    <property type="entry name" value="ACD_LpsHSP_like"/>
    <property type="match status" value="1"/>
</dbReference>
<dbReference type="SUPFAM" id="SSF49764">
    <property type="entry name" value="HSP20-like chaperones"/>
    <property type="match status" value="1"/>
</dbReference>
<dbReference type="InterPro" id="IPR002068">
    <property type="entry name" value="A-crystallin/Hsp20_dom"/>
</dbReference>
<keyword evidence="4" id="KW-0346">Stress response</keyword>
<accession>A0A0C4YC56</accession>